<keyword evidence="5" id="KW-1185">Reference proteome</keyword>
<reference evidence="4 5" key="1">
    <citation type="submission" date="2019-03" db="EMBL/GenBank/DDBJ databases">
        <title>Sequencing the genomes of 1000 actinobacteria strains.</title>
        <authorList>
            <person name="Klenk H.-P."/>
        </authorList>
    </citation>
    <scope>NUCLEOTIDE SEQUENCE [LARGE SCALE GENOMIC DNA]</scope>
    <source>
        <strain evidence="4 5">DSM 44969</strain>
    </source>
</reference>
<dbReference type="Proteomes" id="UP000295560">
    <property type="component" value="Unassembled WGS sequence"/>
</dbReference>
<comment type="caution">
    <text evidence="4">The sequence shown here is derived from an EMBL/GenBank/DDBJ whole genome shotgun (WGS) entry which is preliminary data.</text>
</comment>
<organism evidence="4 5">
    <name type="scientific">Pseudonocardia endophytica</name>
    <dbReference type="NCBI Taxonomy" id="401976"/>
    <lineage>
        <taxon>Bacteria</taxon>
        <taxon>Bacillati</taxon>
        <taxon>Actinomycetota</taxon>
        <taxon>Actinomycetes</taxon>
        <taxon>Pseudonocardiales</taxon>
        <taxon>Pseudonocardiaceae</taxon>
        <taxon>Pseudonocardia</taxon>
    </lineage>
</organism>
<dbReference type="Pfam" id="PF02909">
    <property type="entry name" value="TetR_C_1"/>
    <property type="match status" value="1"/>
</dbReference>
<dbReference type="AlphaFoldDB" id="A0A4V6NDJ0"/>
<dbReference type="InterPro" id="IPR004111">
    <property type="entry name" value="Repressor_TetR_C"/>
</dbReference>
<evidence type="ECO:0000313" key="5">
    <source>
        <dbReference type="Proteomes" id="UP000295560"/>
    </source>
</evidence>
<dbReference type="OrthoDB" id="3209904at2"/>
<protein>
    <submittedName>
        <fullName evidence="4">Tetracycline repressor-like protein</fullName>
    </submittedName>
</protein>
<keyword evidence="2" id="KW-0804">Transcription</keyword>
<dbReference type="GO" id="GO:0045892">
    <property type="term" value="P:negative regulation of DNA-templated transcription"/>
    <property type="evidence" value="ECO:0007669"/>
    <property type="project" value="InterPro"/>
</dbReference>
<gene>
    <name evidence="4" type="ORF">EV378_1609</name>
</gene>
<name>A0A4V6NDJ0_PSEEN</name>
<evidence type="ECO:0000256" key="1">
    <source>
        <dbReference type="ARBA" id="ARBA00023015"/>
    </source>
</evidence>
<feature type="domain" description="Tetracycline repressor TetR C-terminal" evidence="3">
    <location>
        <begin position="59"/>
        <end position="196"/>
    </location>
</feature>
<dbReference type="EMBL" id="SMFZ01000001">
    <property type="protein sequence ID" value="TCK25786.1"/>
    <property type="molecule type" value="Genomic_DNA"/>
</dbReference>
<dbReference type="RefSeq" id="WP_132422268.1">
    <property type="nucleotide sequence ID" value="NZ_SMFZ01000001.1"/>
</dbReference>
<evidence type="ECO:0000259" key="3">
    <source>
        <dbReference type="Pfam" id="PF02909"/>
    </source>
</evidence>
<dbReference type="SUPFAM" id="SSF48498">
    <property type="entry name" value="Tetracyclin repressor-like, C-terminal domain"/>
    <property type="match status" value="1"/>
</dbReference>
<accession>A0A4V6NDJ0</accession>
<sequence length="199" mass="21222">MIVAAAREIDPSTLTLQAVATRLGVDRKAITYHVSGLDELTALVAAANLADELADLDLSAGDWQDAVRAYAVAARDTLLRTPSLAMVIERIPGAGVLRPVDALAGRLFDAGFDEAVTGRAVSMISTVAFAGARDILLARTYGEEPITADVRRIVGELPADDLVNIRRMLDASGLEPRSDRDRWFDLDLVIAGLEAVAAR</sequence>
<evidence type="ECO:0000313" key="4">
    <source>
        <dbReference type="EMBL" id="TCK25786.1"/>
    </source>
</evidence>
<proteinExistence type="predicted"/>
<evidence type="ECO:0000256" key="2">
    <source>
        <dbReference type="ARBA" id="ARBA00023163"/>
    </source>
</evidence>
<dbReference type="Gene3D" id="1.10.357.10">
    <property type="entry name" value="Tetracycline Repressor, domain 2"/>
    <property type="match status" value="1"/>
</dbReference>
<dbReference type="Gene3D" id="1.10.10.60">
    <property type="entry name" value="Homeodomain-like"/>
    <property type="match status" value="1"/>
</dbReference>
<keyword evidence="1" id="KW-0805">Transcription regulation</keyword>
<dbReference type="InterPro" id="IPR036271">
    <property type="entry name" value="Tet_transcr_reg_TetR-rel_C_sf"/>
</dbReference>